<name>A0A9N8MLM0_9BURK</name>
<protein>
    <submittedName>
        <fullName evidence="2">Uncharacterized protein</fullName>
    </submittedName>
</protein>
<proteinExistence type="predicted"/>
<dbReference type="EMBL" id="CAJNAS010000003">
    <property type="protein sequence ID" value="CAE6873643.1"/>
    <property type="molecule type" value="Genomic_DNA"/>
</dbReference>
<keyword evidence="3" id="KW-1185">Reference proteome</keyword>
<feature type="compositionally biased region" description="Basic and acidic residues" evidence="1">
    <location>
        <begin position="57"/>
        <end position="70"/>
    </location>
</feature>
<accession>A0A9N8MLM0</accession>
<evidence type="ECO:0000256" key="1">
    <source>
        <dbReference type="SAM" id="MobiDB-lite"/>
    </source>
</evidence>
<dbReference type="AlphaFoldDB" id="A0A9N8MLM0"/>
<reference evidence="2" key="1">
    <citation type="submission" date="2021-02" db="EMBL/GenBank/DDBJ databases">
        <authorList>
            <person name="Vanwijnsberghe S."/>
        </authorList>
    </citation>
    <scope>NUCLEOTIDE SEQUENCE</scope>
    <source>
        <strain evidence="2">R-70211</strain>
    </source>
</reference>
<feature type="region of interest" description="Disordered" evidence="1">
    <location>
        <begin position="57"/>
        <end position="95"/>
    </location>
</feature>
<organism evidence="2 3">
    <name type="scientific">Paraburkholderia domus</name>
    <dbReference type="NCBI Taxonomy" id="2793075"/>
    <lineage>
        <taxon>Bacteria</taxon>
        <taxon>Pseudomonadati</taxon>
        <taxon>Pseudomonadota</taxon>
        <taxon>Betaproteobacteria</taxon>
        <taxon>Burkholderiales</taxon>
        <taxon>Burkholderiaceae</taxon>
        <taxon>Paraburkholderia</taxon>
    </lineage>
</organism>
<evidence type="ECO:0000313" key="3">
    <source>
        <dbReference type="Proteomes" id="UP000675121"/>
    </source>
</evidence>
<dbReference type="Proteomes" id="UP000675121">
    <property type="component" value="Unassembled WGS sequence"/>
</dbReference>
<gene>
    <name evidence="2" type="ORF">R70211_01478</name>
</gene>
<sequence length="95" mass="10683">MKAISKPAALRLDHHTTAHGAGLSYRRHLARQRTVFAAPAPDLLTLVIAEAMKRKAQAEIQRDGLRDARVEMPMSPERSYDRSPEIYPSDPDEYA</sequence>
<dbReference type="RefSeq" id="WP_201072716.1">
    <property type="nucleotide sequence ID" value="NZ_CAJNAS010000003.1"/>
</dbReference>
<evidence type="ECO:0000313" key="2">
    <source>
        <dbReference type="EMBL" id="CAE6873643.1"/>
    </source>
</evidence>
<comment type="caution">
    <text evidence="2">The sequence shown here is derived from an EMBL/GenBank/DDBJ whole genome shotgun (WGS) entry which is preliminary data.</text>
</comment>